<keyword evidence="5" id="KW-0433">Leucine-rich repeat</keyword>
<evidence type="ECO:0000256" key="6">
    <source>
        <dbReference type="ARBA" id="ARBA00022729"/>
    </source>
</evidence>
<evidence type="ECO:0000256" key="5">
    <source>
        <dbReference type="ARBA" id="ARBA00022614"/>
    </source>
</evidence>
<dbReference type="Pfam" id="PF08263">
    <property type="entry name" value="LRRNT_2"/>
    <property type="match status" value="1"/>
</dbReference>
<keyword evidence="8" id="KW-0611">Plant defense</keyword>
<dbReference type="FunFam" id="3.80.10.10:FF:000400">
    <property type="entry name" value="Nuclear pore complex protein NUP107"/>
    <property type="match status" value="1"/>
</dbReference>
<evidence type="ECO:0000256" key="1">
    <source>
        <dbReference type="ARBA" id="ARBA00004170"/>
    </source>
</evidence>
<dbReference type="AlphaFoldDB" id="A0AA86SLR8"/>
<dbReference type="Gramene" id="rna-AYBTSS11_LOCUS20499">
    <property type="protein sequence ID" value="CAJ1964774.1"/>
    <property type="gene ID" value="gene-AYBTSS11_LOCUS20499"/>
</dbReference>
<dbReference type="EMBL" id="OY731403">
    <property type="protein sequence ID" value="CAJ1964774.1"/>
    <property type="molecule type" value="Genomic_DNA"/>
</dbReference>
<dbReference type="InterPro" id="IPR053213">
    <property type="entry name" value="RLP29"/>
</dbReference>
<evidence type="ECO:0000256" key="9">
    <source>
        <dbReference type="ARBA" id="ARBA00023136"/>
    </source>
</evidence>
<protein>
    <recommendedName>
        <fullName evidence="12">Leucine-rich repeat-containing N-terminal plant-type domain-containing protein</fullName>
    </recommendedName>
</protein>
<evidence type="ECO:0000256" key="8">
    <source>
        <dbReference type="ARBA" id="ARBA00022821"/>
    </source>
</evidence>
<comment type="similarity">
    <text evidence="11">Belongs to the polygalacturonase-inhibiting protein family.</text>
</comment>
<dbReference type="PANTHER" id="PTHR48009">
    <property type="entry name" value="LEUCINE-RICH REPEAT (LRR) FAMILY PROTEIN"/>
    <property type="match status" value="1"/>
</dbReference>
<keyword evidence="14" id="KW-1185">Reference proteome</keyword>
<evidence type="ECO:0000256" key="4">
    <source>
        <dbReference type="ARBA" id="ARBA00022525"/>
    </source>
</evidence>
<dbReference type="Pfam" id="PF13855">
    <property type="entry name" value="LRR_8"/>
    <property type="match status" value="1"/>
</dbReference>
<dbReference type="Pfam" id="PF00560">
    <property type="entry name" value="LRR_1"/>
    <property type="match status" value="1"/>
</dbReference>
<keyword evidence="7" id="KW-0677">Repeat</keyword>
<dbReference type="InterPro" id="IPR001611">
    <property type="entry name" value="Leu-rich_rpt"/>
</dbReference>
<dbReference type="GO" id="GO:0006952">
    <property type="term" value="P:defense response"/>
    <property type="evidence" value="ECO:0007669"/>
    <property type="project" value="UniProtKB-KW"/>
</dbReference>
<reference evidence="13" key="1">
    <citation type="submission" date="2023-10" db="EMBL/GenBank/DDBJ databases">
        <authorList>
            <person name="Domelevo Entfellner J.-B."/>
        </authorList>
    </citation>
    <scope>NUCLEOTIDE SEQUENCE</scope>
</reference>
<keyword evidence="6" id="KW-0732">Signal</keyword>
<evidence type="ECO:0000259" key="12">
    <source>
        <dbReference type="Pfam" id="PF08263"/>
    </source>
</evidence>
<dbReference type="GO" id="GO:0016020">
    <property type="term" value="C:membrane"/>
    <property type="evidence" value="ECO:0007669"/>
    <property type="project" value="UniProtKB-SubCell"/>
</dbReference>
<dbReference type="Proteomes" id="UP001189624">
    <property type="component" value="Chromosome 6"/>
</dbReference>
<evidence type="ECO:0000256" key="7">
    <source>
        <dbReference type="ARBA" id="ARBA00022737"/>
    </source>
</evidence>
<name>A0AA86SLR8_9FABA</name>
<comment type="subcellular location">
    <subcellularLocation>
        <location evidence="1">Membrane</location>
        <topology evidence="1">Peripheral membrane protein</topology>
    </subcellularLocation>
    <subcellularLocation>
        <location evidence="2">Secreted</location>
        <location evidence="2">Cell wall</location>
    </subcellularLocation>
</comment>
<sequence length="458" mass="48845">MFKINPKLKKLCSVLFSVSSSEHLINSRTSLTFALKAIHSLTETLELNQPMDTLLLILHLLLIPPSLSLPQNLHPIDLNALLSIKNTLTDLSPSNPFFSTWNLTAPDPDPCTTFAGLTCSLGRVTALSLGGPSLPLAGTLPVSLSLLTDLTQLLLSPGLVTGPIPPQLAQLTNLRVLSLPSNRLTGPIPAALSALRRLHTLDLSRNQLAGSLPPSLIDLPQLKILILASNSLSGTLPKTVKSPLLHLDLKNNKLTGPLPSSLPSSLRYLSLSQNFMWGPLPNGLETLTELAFLDLSMNRFTGPIPVQLLSLPALSNIFLQRNNLSGGLGPGSGPITGPGSIVDLSHNSLSGTLSNVLEGVESLFLNDNRFAGEVPEVYVKNVWRGSTKLLYLQHNYLTGIPLREGAVLPDTASLCVSYNCMVPPAAVVMTCPASAGREVSRPEVQCTVFNHNGNNGDA</sequence>
<dbReference type="SUPFAM" id="SSF52058">
    <property type="entry name" value="L domain-like"/>
    <property type="match status" value="1"/>
</dbReference>
<evidence type="ECO:0000256" key="10">
    <source>
        <dbReference type="ARBA" id="ARBA00023157"/>
    </source>
</evidence>
<dbReference type="PANTHER" id="PTHR48009:SF1">
    <property type="entry name" value="LEUCINE-RICH REPEAT (LRR) FAMILY PROTEIN"/>
    <property type="match status" value="1"/>
</dbReference>
<keyword evidence="3" id="KW-0134">Cell wall</keyword>
<evidence type="ECO:0000256" key="2">
    <source>
        <dbReference type="ARBA" id="ARBA00004191"/>
    </source>
</evidence>
<proteinExistence type="inferred from homology"/>
<evidence type="ECO:0000313" key="14">
    <source>
        <dbReference type="Proteomes" id="UP001189624"/>
    </source>
</evidence>
<evidence type="ECO:0000313" key="13">
    <source>
        <dbReference type="EMBL" id="CAJ1964774.1"/>
    </source>
</evidence>
<evidence type="ECO:0000256" key="3">
    <source>
        <dbReference type="ARBA" id="ARBA00022512"/>
    </source>
</evidence>
<dbReference type="InterPro" id="IPR032675">
    <property type="entry name" value="LRR_dom_sf"/>
</dbReference>
<keyword evidence="4" id="KW-0964">Secreted</keyword>
<dbReference type="InterPro" id="IPR013210">
    <property type="entry name" value="LRR_N_plant-typ"/>
</dbReference>
<keyword evidence="10" id="KW-1015">Disulfide bond</keyword>
<dbReference type="Gene3D" id="3.80.10.10">
    <property type="entry name" value="Ribonuclease Inhibitor"/>
    <property type="match status" value="2"/>
</dbReference>
<gene>
    <name evidence="13" type="ORF">AYBTSS11_LOCUS20499</name>
</gene>
<keyword evidence="9" id="KW-0472">Membrane</keyword>
<evidence type="ECO:0000256" key="11">
    <source>
        <dbReference type="ARBA" id="ARBA00038043"/>
    </source>
</evidence>
<accession>A0AA86SLR8</accession>
<organism evidence="13 14">
    <name type="scientific">Sphenostylis stenocarpa</name>
    <dbReference type="NCBI Taxonomy" id="92480"/>
    <lineage>
        <taxon>Eukaryota</taxon>
        <taxon>Viridiplantae</taxon>
        <taxon>Streptophyta</taxon>
        <taxon>Embryophyta</taxon>
        <taxon>Tracheophyta</taxon>
        <taxon>Spermatophyta</taxon>
        <taxon>Magnoliopsida</taxon>
        <taxon>eudicotyledons</taxon>
        <taxon>Gunneridae</taxon>
        <taxon>Pentapetalae</taxon>
        <taxon>rosids</taxon>
        <taxon>fabids</taxon>
        <taxon>Fabales</taxon>
        <taxon>Fabaceae</taxon>
        <taxon>Papilionoideae</taxon>
        <taxon>50 kb inversion clade</taxon>
        <taxon>NPAAA clade</taxon>
        <taxon>indigoferoid/millettioid clade</taxon>
        <taxon>Phaseoleae</taxon>
        <taxon>Sphenostylis</taxon>
    </lineage>
</organism>
<feature type="domain" description="Leucine-rich repeat-containing N-terminal plant-type" evidence="12">
    <location>
        <begin position="77"/>
        <end position="120"/>
    </location>
</feature>